<reference evidence="7" key="1">
    <citation type="submission" date="2021-12" db="EMBL/GenBank/DDBJ databases">
        <title>Alicyclobacillaceae gen. nov., sp. nov., isolated from chalcocite enrichment system.</title>
        <authorList>
            <person name="Jiang Z."/>
        </authorList>
    </citation>
    <scope>NUCLEOTIDE SEQUENCE</scope>
    <source>
        <strain evidence="7">MYW30-H2</strain>
    </source>
</reference>
<accession>A0ABY4CHJ5</accession>
<dbReference type="InterPro" id="IPR013805">
    <property type="entry name" value="GrpE_CC"/>
</dbReference>
<organism evidence="7 8">
    <name type="scientific">Fodinisporobacter ferrooxydans</name>
    <dbReference type="NCBI Taxonomy" id="2901836"/>
    <lineage>
        <taxon>Bacteria</taxon>
        <taxon>Bacillati</taxon>
        <taxon>Bacillota</taxon>
        <taxon>Bacilli</taxon>
        <taxon>Bacillales</taxon>
        <taxon>Alicyclobacillaceae</taxon>
        <taxon>Fodinisporobacter</taxon>
    </lineage>
</organism>
<keyword evidence="5" id="KW-0175">Coiled coil</keyword>
<keyword evidence="3" id="KW-0346">Stress response</keyword>
<evidence type="ECO:0000256" key="4">
    <source>
        <dbReference type="RuleBase" id="RU004478"/>
    </source>
</evidence>
<comment type="subcellular location">
    <subcellularLocation>
        <location evidence="3">Cytoplasm</location>
    </subcellularLocation>
</comment>
<feature type="compositionally biased region" description="Basic and acidic residues" evidence="6">
    <location>
        <begin position="1"/>
        <end position="15"/>
    </location>
</feature>
<evidence type="ECO:0000256" key="6">
    <source>
        <dbReference type="SAM" id="MobiDB-lite"/>
    </source>
</evidence>
<comment type="similarity">
    <text evidence="1 3 4">Belongs to the GrpE family.</text>
</comment>
<dbReference type="InterPro" id="IPR000740">
    <property type="entry name" value="GrpE"/>
</dbReference>
<evidence type="ECO:0000256" key="2">
    <source>
        <dbReference type="ARBA" id="ARBA00023186"/>
    </source>
</evidence>
<dbReference type="SUPFAM" id="SSF58014">
    <property type="entry name" value="Coiled-coil domain of nucleotide exchange factor GrpE"/>
    <property type="match status" value="1"/>
</dbReference>
<dbReference type="Gene3D" id="3.90.20.20">
    <property type="match status" value="1"/>
</dbReference>
<name>A0ABY4CHJ5_9BACL</name>
<dbReference type="PANTHER" id="PTHR21237:SF23">
    <property type="entry name" value="GRPE PROTEIN HOMOLOG, MITOCHONDRIAL"/>
    <property type="match status" value="1"/>
</dbReference>
<dbReference type="PRINTS" id="PR00773">
    <property type="entry name" value="GRPEPROTEIN"/>
</dbReference>
<dbReference type="Proteomes" id="UP000830167">
    <property type="component" value="Chromosome"/>
</dbReference>
<comment type="subunit">
    <text evidence="3">Homodimer.</text>
</comment>
<evidence type="ECO:0000313" key="8">
    <source>
        <dbReference type="Proteomes" id="UP000830167"/>
    </source>
</evidence>
<evidence type="ECO:0000256" key="3">
    <source>
        <dbReference type="HAMAP-Rule" id="MF_01151"/>
    </source>
</evidence>
<feature type="compositionally biased region" description="Polar residues" evidence="6">
    <location>
        <begin position="42"/>
        <end position="53"/>
    </location>
</feature>
<gene>
    <name evidence="3 7" type="primary">grpE</name>
    <name evidence="7" type="ORF">LSG31_13315</name>
</gene>
<dbReference type="EMBL" id="CP089291">
    <property type="protein sequence ID" value="UOF88912.1"/>
    <property type="molecule type" value="Genomic_DNA"/>
</dbReference>
<dbReference type="SUPFAM" id="SSF51064">
    <property type="entry name" value="Head domain of nucleotide exchange factor GrpE"/>
    <property type="match status" value="1"/>
</dbReference>
<keyword evidence="2 3" id="KW-0143">Chaperone</keyword>
<dbReference type="Gene3D" id="2.30.22.10">
    <property type="entry name" value="Head domain of nucleotide exchange factor GrpE"/>
    <property type="match status" value="1"/>
</dbReference>
<dbReference type="Pfam" id="PF01025">
    <property type="entry name" value="GrpE"/>
    <property type="match status" value="1"/>
</dbReference>
<dbReference type="CDD" id="cd00446">
    <property type="entry name" value="GrpE"/>
    <property type="match status" value="1"/>
</dbReference>
<dbReference type="PANTHER" id="PTHR21237">
    <property type="entry name" value="GRPE PROTEIN"/>
    <property type="match status" value="1"/>
</dbReference>
<evidence type="ECO:0000256" key="1">
    <source>
        <dbReference type="ARBA" id="ARBA00009054"/>
    </source>
</evidence>
<protein>
    <recommendedName>
        <fullName evidence="3">Protein GrpE</fullName>
    </recommendedName>
    <alternativeName>
        <fullName evidence="3">HSP-70 cofactor</fullName>
    </alternativeName>
</protein>
<dbReference type="HAMAP" id="MF_01151">
    <property type="entry name" value="GrpE"/>
    <property type="match status" value="1"/>
</dbReference>
<dbReference type="InterPro" id="IPR009012">
    <property type="entry name" value="GrpE_head"/>
</dbReference>
<feature type="coiled-coil region" evidence="5">
    <location>
        <begin position="55"/>
        <end position="89"/>
    </location>
</feature>
<comment type="function">
    <text evidence="3">Participates actively in the response to hyperosmotic and heat shock by preventing the aggregation of stress-denatured proteins, in association with DnaK and GrpE. It is the nucleotide exchange factor for DnaK and may function as a thermosensor. Unfolded proteins bind initially to DnaJ; upon interaction with the DnaJ-bound protein, DnaK hydrolyzes its bound ATP, resulting in the formation of a stable complex. GrpE releases ADP from DnaK; ATP binding to DnaK triggers the release of the substrate protein, thus completing the reaction cycle. Several rounds of ATP-dependent interactions between DnaJ, DnaK and GrpE are required for fully efficient folding.</text>
</comment>
<keyword evidence="3" id="KW-0963">Cytoplasm</keyword>
<dbReference type="RefSeq" id="WP_347435593.1">
    <property type="nucleotide sequence ID" value="NZ_CP089291.1"/>
</dbReference>
<sequence length="208" mass="22769">MSDTKQTDAQKKPGDSELDASIDTAREQAGAGESTDTEGTNDSEFANDGQENGTHLELLAKIQSLEEQLRERENRNLRLQADFDNFKRRSRAEREDLVQFATNRLIQALLPVLDNLDLALVSGQNAADAASVVKGVEMVARQLSGVLEQEGLTVMEAAGQAFDPNLHEGVMQVEATDEYPAGTVVEELRKGYLLKGKVIRPAMVKISQ</sequence>
<evidence type="ECO:0000256" key="5">
    <source>
        <dbReference type="SAM" id="Coils"/>
    </source>
</evidence>
<keyword evidence="8" id="KW-1185">Reference proteome</keyword>
<dbReference type="NCBIfam" id="NF010738">
    <property type="entry name" value="PRK14140.1"/>
    <property type="match status" value="1"/>
</dbReference>
<evidence type="ECO:0000313" key="7">
    <source>
        <dbReference type="EMBL" id="UOF88912.1"/>
    </source>
</evidence>
<proteinExistence type="inferred from homology"/>
<feature type="region of interest" description="Disordered" evidence="6">
    <location>
        <begin position="1"/>
        <end position="53"/>
    </location>
</feature>